<dbReference type="InterPro" id="IPR036832">
    <property type="entry name" value="PPK_N_dom_sf"/>
</dbReference>
<keyword evidence="4 8" id="KW-0547">Nucleotide-binding</keyword>
<dbReference type="InterPro" id="IPR025198">
    <property type="entry name" value="PPK_N_dom"/>
</dbReference>
<dbReference type="InterPro" id="IPR003414">
    <property type="entry name" value="PP_kinase"/>
</dbReference>
<dbReference type="OrthoDB" id="9761456at2"/>
<keyword evidence="3 8" id="KW-0479">Metal-binding</keyword>
<dbReference type="HAMAP" id="MF_00347">
    <property type="entry name" value="Polyphosphate_kinase"/>
    <property type="match status" value="1"/>
</dbReference>
<name>A0A1B2IXF7_9LACO</name>
<dbReference type="PANTHER" id="PTHR30218">
    <property type="entry name" value="POLYPHOSPHATE KINASE"/>
    <property type="match status" value="1"/>
</dbReference>
<dbReference type="InterPro" id="IPR001736">
    <property type="entry name" value="PLipase_D/transphosphatidylase"/>
</dbReference>
<dbReference type="InterPro" id="IPR041108">
    <property type="entry name" value="PP_kinase_C_1"/>
</dbReference>
<dbReference type="SUPFAM" id="SSF56024">
    <property type="entry name" value="Phospholipase D/nuclease"/>
    <property type="match status" value="2"/>
</dbReference>
<feature type="binding site" evidence="8">
    <location>
        <position position="375"/>
    </location>
    <ligand>
        <name>Mg(2+)</name>
        <dbReference type="ChEBI" id="CHEBI:18420"/>
    </ligand>
</feature>
<dbReference type="GO" id="GO:0006799">
    <property type="term" value="P:polyphosphate biosynthetic process"/>
    <property type="evidence" value="ECO:0007669"/>
    <property type="project" value="UniProtKB-UniRule"/>
</dbReference>
<accession>A0A1B2IXF7</accession>
<evidence type="ECO:0000313" key="12">
    <source>
        <dbReference type="EMBL" id="ANZ66722.1"/>
    </source>
</evidence>
<dbReference type="EC" id="2.7.4.1" evidence="8 9"/>
<dbReference type="NCBIfam" id="NF003921">
    <property type="entry name" value="PRK05443.2-2"/>
    <property type="match status" value="1"/>
</dbReference>
<dbReference type="Pfam" id="PF13090">
    <property type="entry name" value="PP_kinase_C"/>
    <property type="match status" value="1"/>
</dbReference>
<keyword evidence="13" id="KW-1185">Reference proteome</keyword>
<comment type="similarity">
    <text evidence="8 9">Belongs to the polyphosphate kinase 1 (PPK1) family.</text>
</comment>
<feature type="binding site" evidence="8">
    <location>
        <position position="51"/>
    </location>
    <ligand>
        <name>ATP</name>
        <dbReference type="ChEBI" id="CHEBI:30616"/>
    </ligand>
</feature>
<comment type="cofactor">
    <cofactor evidence="8">
        <name>Mg(2+)</name>
        <dbReference type="ChEBI" id="CHEBI:18420"/>
    </cofactor>
</comment>
<dbReference type="FunFam" id="3.30.870.10:FF:000001">
    <property type="entry name" value="Polyphosphate kinase"/>
    <property type="match status" value="1"/>
</dbReference>
<evidence type="ECO:0000259" key="11">
    <source>
        <dbReference type="PROSITE" id="PS50035"/>
    </source>
</evidence>
<evidence type="ECO:0000256" key="1">
    <source>
        <dbReference type="ARBA" id="ARBA00022553"/>
    </source>
</evidence>
<feature type="region of interest" description="Disordered" evidence="10">
    <location>
        <begin position="696"/>
        <end position="727"/>
    </location>
</feature>
<dbReference type="NCBIfam" id="TIGR03705">
    <property type="entry name" value="poly_P_kin"/>
    <property type="match status" value="1"/>
</dbReference>
<dbReference type="SUPFAM" id="SSF143724">
    <property type="entry name" value="PHP14-like"/>
    <property type="match status" value="1"/>
</dbReference>
<evidence type="ECO:0000256" key="9">
    <source>
        <dbReference type="RuleBase" id="RU003800"/>
    </source>
</evidence>
<dbReference type="Pfam" id="PF13089">
    <property type="entry name" value="PP_kinase_N"/>
    <property type="match status" value="1"/>
</dbReference>
<evidence type="ECO:0000256" key="6">
    <source>
        <dbReference type="ARBA" id="ARBA00022840"/>
    </source>
</evidence>
<evidence type="ECO:0000256" key="8">
    <source>
        <dbReference type="HAMAP-Rule" id="MF_00347"/>
    </source>
</evidence>
<evidence type="ECO:0000256" key="4">
    <source>
        <dbReference type="ARBA" id="ARBA00022741"/>
    </source>
</evidence>
<dbReference type="PANTHER" id="PTHR30218:SF0">
    <property type="entry name" value="POLYPHOSPHATE KINASE"/>
    <property type="match status" value="1"/>
</dbReference>
<dbReference type="PROSITE" id="PS50035">
    <property type="entry name" value="PLD"/>
    <property type="match status" value="1"/>
</dbReference>
<dbReference type="NCBIfam" id="NF003917">
    <property type="entry name" value="PRK05443.1-1"/>
    <property type="match status" value="1"/>
</dbReference>
<keyword evidence="2 8" id="KW-0808">Transferase</keyword>
<keyword evidence="5 8" id="KW-0418">Kinase</keyword>
<evidence type="ECO:0000256" key="5">
    <source>
        <dbReference type="ARBA" id="ARBA00022777"/>
    </source>
</evidence>
<evidence type="ECO:0000256" key="7">
    <source>
        <dbReference type="ARBA" id="ARBA00022842"/>
    </source>
</evidence>
<evidence type="ECO:0000256" key="3">
    <source>
        <dbReference type="ARBA" id="ARBA00022723"/>
    </source>
</evidence>
<dbReference type="STRING" id="240427.AYR62_14975"/>
<dbReference type="Proteomes" id="UP000093267">
    <property type="component" value="Chromosome"/>
</dbReference>
<feature type="binding site" evidence="8">
    <location>
        <position position="468"/>
    </location>
    <ligand>
        <name>ATP</name>
        <dbReference type="ChEBI" id="CHEBI:30616"/>
    </ligand>
</feature>
<dbReference type="EMBL" id="CP014924">
    <property type="protein sequence ID" value="ANZ66722.1"/>
    <property type="molecule type" value="Genomic_DNA"/>
</dbReference>
<dbReference type="AlphaFoldDB" id="A0A1B2IXF7"/>
<gene>
    <name evidence="8" type="primary">ppk</name>
    <name evidence="12" type="ORF">AYR63_05960</name>
</gene>
<dbReference type="InterPro" id="IPR025200">
    <property type="entry name" value="PPK_C_dom2"/>
</dbReference>
<comment type="catalytic activity">
    <reaction evidence="8 9">
        <text>[phosphate](n) + ATP = [phosphate](n+1) + ADP</text>
        <dbReference type="Rhea" id="RHEA:19573"/>
        <dbReference type="Rhea" id="RHEA-COMP:9859"/>
        <dbReference type="Rhea" id="RHEA-COMP:14280"/>
        <dbReference type="ChEBI" id="CHEBI:16838"/>
        <dbReference type="ChEBI" id="CHEBI:30616"/>
        <dbReference type="ChEBI" id="CHEBI:456216"/>
        <dbReference type="EC" id="2.7.4.1"/>
    </reaction>
</comment>
<feature type="binding site" evidence="8">
    <location>
        <position position="405"/>
    </location>
    <ligand>
        <name>Mg(2+)</name>
        <dbReference type="ChEBI" id="CHEBI:18420"/>
    </ligand>
</feature>
<dbReference type="SUPFAM" id="SSF140356">
    <property type="entry name" value="PPK N-terminal domain-like"/>
    <property type="match status" value="1"/>
</dbReference>
<dbReference type="PIRSF" id="PIRSF015589">
    <property type="entry name" value="PP_kinase"/>
    <property type="match status" value="1"/>
</dbReference>
<dbReference type="Pfam" id="PF02503">
    <property type="entry name" value="PP_kinase"/>
    <property type="match status" value="1"/>
</dbReference>
<dbReference type="NCBIfam" id="NF003920">
    <property type="entry name" value="PRK05443.2-1"/>
    <property type="match status" value="1"/>
</dbReference>
<proteinExistence type="inferred from homology"/>
<feature type="active site" description="Phosphohistidine intermediate" evidence="8">
    <location>
        <position position="435"/>
    </location>
</feature>
<protein>
    <recommendedName>
        <fullName evidence="8 9">Polyphosphate kinase</fullName>
        <ecNumber evidence="8 9">2.7.4.1</ecNumber>
    </recommendedName>
    <alternativeName>
        <fullName evidence="8">ATP-polyphosphate phosphotransferase</fullName>
    </alternativeName>
    <alternativeName>
        <fullName evidence="8">Polyphosphoric acid kinase</fullName>
    </alternativeName>
</protein>
<dbReference type="Pfam" id="PF17941">
    <property type="entry name" value="PP_kinase_C_1"/>
    <property type="match status" value="1"/>
</dbReference>
<feature type="compositionally biased region" description="Polar residues" evidence="10">
    <location>
        <begin position="696"/>
        <end position="714"/>
    </location>
</feature>
<dbReference type="Gene3D" id="3.30.1840.10">
    <property type="entry name" value="Polyphosphate kinase middle domain"/>
    <property type="match status" value="1"/>
</dbReference>
<dbReference type="NCBIfam" id="NF003918">
    <property type="entry name" value="PRK05443.1-2"/>
    <property type="match status" value="1"/>
</dbReference>
<evidence type="ECO:0000313" key="13">
    <source>
        <dbReference type="Proteomes" id="UP000093267"/>
    </source>
</evidence>
<dbReference type="RefSeq" id="WP_065937560.1">
    <property type="nucleotide sequence ID" value="NZ_CP014924.1"/>
</dbReference>
<comment type="function">
    <text evidence="8 9">Catalyzes the reversible transfer of the terminal phosphate of ATP to form a long-chain polyphosphate (polyP).</text>
</comment>
<dbReference type="Gene3D" id="1.20.58.310">
    <property type="entry name" value="Polyphosphate kinase N-terminal domain"/>
    <property type="match status" value="1"/>
</dbReference>
<dbReference type="CDD" id="cd09165">
    <property type="entry name" value="PLDc_PaPPK1_C1_like"/>
    <property type="match status" value="1"/>
</dbReference>
<reference evidence="12 13" key="1">
    <citation type="submission" date="2016-03" db="EMBL/GenBank/DDBJ databases">
        <title>Pediococcus and Lactobacillus from brewery environment - whole genome sequencing and assembly.</title>
        <authorList>
            <person name="Behr J."/>
            <person name="Geissler A.J."/>
            <person name="Vogel R.F."/>
        </authorList>
    </citation>
    <scope>NUCLEOTIDE SEQUENCE [LARGE SCALE GENOMIC DNA]</scope>
    <source>
        <strain evidence="12 13">TMW 1.1995</strain>
    </source>
</reference>
<evidence type="ECO:0000256" key="2">
    <source>
        <dbReference type="ARBA" id="ARBA00022679"/>
    </source>
</evidence>
<feature type="binding site" evidence="8">
    <location>
        <position position="564"/>
    </location>
    <ligand>
        <name>ATP</name>
        <dbReference type="ChEBI" id="CHEBI:30616"/>
    </ligand>
</feature>
<feature type="binding site" evidence="8">
    <location>
        <position position="592"/>
    </location>
    <ligand>
        <name>ATP</name>
        <dbReference type="ChEBI" id="CHEBI:30616"/>
    </ligand>
</feature>
<dbReference type="InterPro" id="IPR036830">
    <property type="entry name" value="PP_kinase_middle_dom_sf"/>
</dbReference>
<dbReference type="GO" id="GO:0008976">
    <property type="term" value="F:polyphosphate kinase activity"/>
    <property type="evidence" value="ECO:0007669"/>
    <property type="project" value="UniProtKB-UniRule"/>
</dbReference>
<evidence type="ECO:0000256" key="10">
    <source>
        <dbReference type="SAM" id="MobiDB-lite"/>
    </source>
</evidence>
<keyword evidence="7 8" id="KW-0460">Magnesium</keyword>
<dbReference type="GO" id="GO:0009358">
    <property type="term" value="C:polyphosphate kinase complex"/>
    <property type="evidence" value="ECO:0007669"/>
    <property type="project" value="InterPro"/>
</dbReference>
<sequence length="727" mass="82209">MSDKINYNNFDYYTNRELSWLDFNDRVLEEARDESNPFLERLSFLSITQSNLDEFFMVRVASLAKLAAVNYPEPEASGMTAEEQLKAVNQKAHVQLTKQYQTLDNLLPDCEQLGIQLKTVKQLSDKQYQFIKTYFHDDLYPVLTPMADDSSRPFPFIANDTLNFAIQLKKGGNDEPLYATLQIPDVFPRVLRLPDDDNAFILIEDVVKEFVSQLFVNYKIKSSSAFRVIRDMDLDVAEEDTSDLLKEVQQQLKLREHGDVIRLEVESSISKKLLKRLTTELNVDAFAIYEVPGPLDLTFLKHVVKETNGHDALKYAKFKAYQPKALSAQNNIFDAISQHDWLMQHPYDKFDPVAEFIRQAASDPDTLAIKMTLYRVSGDSPIIRYLGQAAQNGKQVTVLVEVKARFDEQNNVHWAKKLETMGCHVIYGLIGLKTHCKLSLVVRRETDGIRRYMHMGTGNYNDATAHFYTDMGLFTADNDMGIDATNIFNMLSGYSRPPFFHELHISPEGIRDFIDEKLDAAIQVVKDGGTAHVQMKMNSLSDQGIIAHMYRASHAGVKIDIIVRGICCLRTGIKDVSDNITVHSIVGRFLEHSRIYIFDFNGESTVYLSSADMMTRNLNRRVELLFPIKQPDLRDRVIAIYAIMWTDNVKTRVLTADNTYKRVSRGGAPANDSQAVFVADAEKKVAFAQARAEQNKLSSLQSAGEGQPAATEQSDAVDPGNDNGSDA</sequence>
<comment type="PTM">
    <text evidence="8 9">An intermediate of this reaction is the autophosphorylated ppk in which a phosphate is covalently linked to a histidine residue through a N-P bond.</text>
</comment>
<keyword evidence="6 8" id="KW-0067">ATP-binding</keyword>
<dbReference type="CDD" id="cd09168">
    <property type="entry name" value="PLDc_PaPPK1_C2_like"/>
    <property type="match status" value="1"/>
</dbReference>
<organism evidence="12 13">
    <name type="scientific">Secundilactobacillus paracollinoides</name>
    <dbReference type="NCBI Taxonomy" id="240427"/>
    <lineage>
        <taxon>Bacteria</taxon>
        <taxon>Bacillati</taxon>
        <taxon>Bacillota</taxon>
        <taxon>Bacilli</taxon>
        <taxon>Lactobacillales</taxon>
        <taxon>Lactobacillaceae</taxon>
        <taxon>Secundilactobacillus</taxon>
    </lineage>
</organism>
<dbReference type="GO" id="GO:0005524">
    <property type="term" value="F:ATP binding"/>
    <property type="evidence" value="ECO:0007669"/>
    <property type="project" value="UniProtKB-KW"/>
</dbReference>
<dbReference type="GO" id="GO:0046872">
    <property type="term" value="F:metal ion binding"/>
    <property type="evidence" value="ECO:0007669"/>
    <property type="project" value="UniProtKB-KW"/>
</dbReference>
<feature type="domain" description="PLD phosphodiesterase" evidence="11">
    <location>
        <begin position="587"/>
        <end position="617"/>
    </location>
</feature>
<keyword evidence="1 8" id="KW-0597">Phosphoprotein</keyword>
<dbReference type="Gene3D" id="3.30.870.10">
    <property type="entry name" value="Endonuclease Chain A"/>
    <property type="match status" value="2"/>
</dbReference>
<dbReference type="InterPro" id="IPR024953">
    <property type="entry name" value="PP_kinase_middle"/>
</dbReference>